<evidence type="ECO:0000313" key="3">
    <source>
        <dbReference type="Proteomes" id="UP000479710"/>
    </source>
</evidence>
<feature type="non-terminal residue" evidence="2">
    <location>
        <position position="1"/>
    </location>
</feature>
<reference evidence="2 3" key="1">
    <citation type="submission" date="2019-11" db="EMBL/GenBank/DDBJ databases">
        <title>Whole genome sequence of Oryza granulata.</title>
        <authorList>
            <person name="Li W."/>
        </authorList>
    </citation>
    <scope>NUCLEOTIDE SEQUENCE [LARGE SCALE GENOMIC DNA]</scope>
    <source>
        <strain evidence="3">cv. Menghai</strain>
        <tissue evidence="2">Leaf</tissue>
    </source>
</reference>
<proteinExistence type="predicted"/>
<dbReference type="EMBL" id="SPHZ02000006">
    <property type="protein sequence ID" value="KAF0915882.1"/>
    <property type="molecule type" value="Genomic_DNA"/>
</dbReference>
<accession>A0A6G1DUK2</accession>
<name>A0A6G1DUK2_9ORYZ</name>
<protein>
    <submittedName>
        <fullName evidence="2">Uncharacterized protein</fullName>
    </submittedName>
</protein>
<keyword evidence="3" id="KW-1185">Reference proteome</keyword>
<feature type="region of interest" description="Disordered" evidence="1">
    <location>
        <begin position="1"/>
        <end position="20"/>
    </location>
</feature>
<comment type="caution">
    <text evidence="2">The sequence shown here is derived from an EMBL/GenBank/DDBJ whole genome shotgun (WGS) entry which is preliminary data.</text>
</comment>
<sequence>YLGCSQGGHSSNRGGPGWEPNWRNLTLGACPGEVALLSTLGWWELAYGPSRSRAELQLQWVLGLQGEAEVLGTRASRFVG</sequence>
<organism evidence="2 3">
    <name type="scientific">Oryza meyeriana var. granulata</name>
    <dbReference type="NCBI Taxonomy" id="110450"/>
    <lineage>
        <taxon>Eukaryota</taxon>
        <taxon>Viridiplantae</taxon>
        <taxon>Streptophyta</taxon>
        <taxon>Embryophyta</taxon>
        <taxon>Tracheophyta</taxon>
        <taxon>Spermatophyta</taxon>
        <taxon>Magnoliopsida</taxon>
        <taxon>Liliopsida</taxon>
        <taxon>Poales</taxon>
        <taxon>Poaceae</taxon>
        <taxon>BOP clade</taxon>
        <taxon>Oryzoideae</taxon>
        <taxon>Oryzeae</taxon>
        <taxon>Oryzinae</taxon>
        <taxon>Oryza</taxon>
        <taxon>Oryza meyeriana</taxon>
    </lineage>
</organism>
<dbReference type="AlphaFoldDB" id="A0A6G1DUK2"/>
<dbReference type="Proteomes" id="UP000479710">
    <property type="component" value="Unassembled WGS sequence"/>
</dbReference>
<evidence type="ECO:0000256" key="1">
    <source>
        <dbReference type="SAM" id="MobiDB-lite"/>
    </source>
</evidence>
<gene>
    <name evidence="2" type="ORF">E2562_039495</name>
</gene>
<evidence type="ECO:0000313" key="2">
    <source>
        <dbReference type="EMBL" id="KAF0915882.1"/>
    </source>
</evidence>